<gene>
    <name evidence="1" type="ORF">Osc7112_5758</name>
</gene>
<dbReference type="Proteomes" id="UP000010478">
    <property type="component" value="Chromosome"/>
</dbReference>
<accession>K9VQZ2</accession>
<name>K9VQZ2_9CYAN</name>
<organism evidence="1 2">
    <name type="scientific">Phormidium nigroviride PCC 7112</name>
    <dbReference type="NCBI Taxonomy" id="179408"/>
    <lineage>
        <taxon>Bacteria</taxon>
        <taxon>Bacillati</taxon>
        <taxon>Cyanobacteriota</taxon>
        <taxon>Cyanophyceae</taxon>
        <taxon>Oscillatoriophycideae</taxon>
        <taxon>Oscillatoriales</taxon>
        <taxon>Oscillatoriaceae</taxon>
        <taxon>Phormidium</taxon>
    </lineage>
</organism>
<reference evidence="1 2" key="1">
    <citation type="submission" date="2012-05" db="EMBL/GenBank/DDBJ databases">
        <title>Finished chromosome of genome of Oscillatoria sp. PCC 7112.</title>
        <authorList>
            <consortium name="US DOE Joint Genome Institute"/>
            <person name="Gugger M."/>
            <person name="Coursin T."/>
            <person name="Rippka R."/>
            <person name="Tandeau De Marsac N."/>
            <person name="Huntemann M."/>
            <person name="Wei C.-L."/>
            <person name="Han J."/>
            <person name="Detter J.C."/>
            <person name="Han C."/>
            <person name="Tapia R."/>
            <person name="Davenport K."/>
            <person name="Daligault H."/>
            <person name="Erkkila T."/>
            <person name="Gu W."/>
            <person name="Munk A.C.C."/>
            <person name="Teshima H."/>
            <person name="Xu Y."/>
            <person name="Chain P."/>
            <person name="Chen A."/>
            <person name="Krypides N."/>
            <person name="Mavromatis K."/>
            <person name="Markowitz V."/>
            <person name="Szeto E."/>
            <person name="Ivanova N."/>
            <person name="Mikhailova N."/>
            <person name="Ovchinnikova G."/>
            <person name="Pagani I."/>
            <person name="Pati A."/>
            <person name="Goodwin L."/>
            <person name="Peters L."/>
            <person name="Pitluck S."/>
            <person name="Woyke T."/>
            <person name="Kerfeld C."/>
        </authorList>
    </citation>
    <scope>NUCLEOTIDE SEQUENCE [LARGE SCALE GENOMIC DNA]</scope>
    <source>
        <strain evidence="1 2">PCC 7112</strain>
    </source>
</reference>
<proteinExistence type="predicted"/>
<dbReference type="HOGENOM" id="CLU_2992369_0_0_3"/>
<evidence type="ECO:0000313" key="2">
    <source>
        <dbReference type="Proteomes" id="UP000010478"/>
    </source>
</evidence>
<dbReference type="EMBL" id="CP003614">
    <property type="protein sequence ID" value="AFZ09969.1"/>
    <property type="molecule type" value="Genomic_DNA"/>
</dbReference>
<sequence length="57" mass="6388">MPLCDRASVSIFEGRSVFGAIPVTLISKNNLKVDLVLNVRSILTPQILRQSKDEQNY</sequence>
<dbReference type="AlphaFoldDB" id="K9VQZ2"/>
<dbReference type="KEGG" id="oni:Osc7112_5758"/>
<keyword evidence="2" id="KW-1185">Reference proteome</keyword>
<evidence type="ECO:0000313" key="1">
    <source>
        <dbReference type="EMBL" id="AFZ09969.1"/>
    </source>
</evidence>
<protein>
    <submittedName>
        <fullName evidence="1">Uncharacterized protein</fullName>
    </submittedName>
</protein>